<dbReference type="CDD" id="cd00081">
    <property type="entry name" value="Hint"/>
    <property type="match status" value="1"/>
</dbReference>
<dbReference type="Pfam" id="PF25023">
    <property type="entry name" value="TEN_YD-shell"/>
    <property type="match status" value="1"/>
</dbReference>
<feature type="region of interest" description="Disordered" evidence="2">
    <location>
        <begin position="549"/>
        <end position="586"/>
    </location>
</feature>
<dbReference type="InterPro" id="IPR022385">
    <property type="entry name" value="Rhs_assc_core"/>
</dbReference>
<dbReference type="SMART" id="SM00306">
    <property type="entry name" value="HintN"/>
    <property type="match status" value="1"/>
</dbReference>
<dbReference type="InterPro" id="IPR036844">
    <property type="entry name" value="Hint_dom_sf"/>
</dbReference>
<dbReference type="NCBIfam" id="TIGR03696">
    <property type="entry name" value="Rhs_assc_core"/>
    <property type="match status" value="1"/>
</dbReference>
<dbReference type="GO" id="GO:0016539">
    <property type="term" value="P:intein-mediated protein splicing"/>
    <property type="evidence" value="ECO:0007669"/>
    <property type="project" value="InterPro"/>
</dbReference>
<feature type="compositionally biased region" description="Basic and acidic residues" evidence="2">
    <location>
        <begin position="576"/>
        <end position="586"/>
    </location>
</feature>
<dbReference type="PANTHER" id="PTHR32305:SF17">
    <property type="entry name" value="TRNA NUCLEASE WAPA"/>
    <property type="match status" value="1"/>
</dbReference>
<feature type="region of interest" description="Disordered" evidence="2">
    <location>
        <begin position="321"/>
        <end position="341"/>
    </location>
</feature>
<dbReference type="Pfam" id="PF07591">
    <property type="entry name" value="PT-HINT"/>
    <property type="match status" value="1"/>
</dbReference>
<dbReference type="InterPro" id="IPR056823">
    <property type="entry name" value="TEN-like_YD-shell"/>
</dbReference>
<gene>
    <name evidence="4" type="ORF">CLV70_1642</name>
</gene>
<dbReference type="AlphaFoldDB" id="A0A2T0R5W4"/>
<dbReference type="InterPro" id="IPR050708">
    <property type="entry name" value="T6SS_VgrG/RHS"/>
</dbReference>
<evidence type="ECO:0000256" key="2">
    <source>
        <dbReference type="SAM" id="MobiDB-lite"/>
    </source>
</evidence>
<dbReference type="Proteomes" id="UP000239209">
    <property type="component" value="Unassembled WGS sequence"/>
</dbReference>
<feature type="region of interest" description="Disordered" evidence="2">
    <location>
        <begin position="446"/>
        <end position="468"/>
    </location>
</feature>
<dbReference type="Gene3D" id="2.180.10.10">
    <property type="entry name" value="RHS repeat-associated core"/>
    <property type="match status" value="1"/>
</dbReference>
<accession>A0A2T0R5W4</accession>
<feature type="compositionally biased region" description="Basic and acidic residues" evidence="2">
    <location>
        <begin position="1"/>
        <end position="17"/>
    </location>
</feature>
<feature type="region of interest" description="Disordered" evidence="2">
    <location>
        <begin position="1"/>
        <end position="25"/>
    </location>
</feature>
<feature type="domain" description="Hint" evidence="3">
    <location>
        <begin position="704"/>
        <end position="799"/>
    </location>
</feature>
<name>A0A2T0R5W4_9ACTN</name>
<evidence type="ECO:0000259" key="3">
    <source>
        <dbReference type="SMART" id="SM00306"/>
    </source>
</evidence>
<dbReference type="SUPFAM" id="SSF51294">
    <property type="entry name" value="Hedgehog/intein (Hint) domain"/>
    <property type="match status" value="1"/>
</dbReference>
<evidence type="ECO:0000313" key="5">
    <source>
        <dbReference type="Proteomes" id="UP000239209"/>
    </source>
</evidence>
<organism evidence="4 5">
    <name type="scientific">Pseudosporangium ferrugineum</name>
    <dbReference type="NCBI Taxonomy" id="439699"/>
    <lineage>
        <taxon>Bacteria</taxon>
        <taxon>Bacillati</taxon>
        <taxon>Actinomycetota</taxon>
        <taxon>Actinomycetes</taxon>
        <taxon>Micromonosporales</taxon>
        <taxon>Micromonosporaceae</taxon>
        <taxon>Pseudosporangium</taxon>
    </lineage>
</organism>
<evidence type="ECO:0000256" key="1">
    <source>
        <dbReference type="ARBA" id="ARBA00022737"/>
    </source>
</evidence>
<feature type="compositionally biased region" description="Low complexity" evidence="2">
    <location>
        <begin position="282"/>
        <end position="294"/>
    </location>
</feature>
<protein>
    <submittedName>
        <fullName evidence="4">Intein/intein/RHS repeat-associated protein</fullName>
    </submittedName>
</protein>
<dbReference type="PROSITE" id="PS50817">
    <property type="entry name" value="INTEIN_N_TER"/>
    <property type="match status" value="1"/>
</dbReference>
<keyword evidence="5" id="KW-1185">Reference proteome</keyword>
<keyword evidence="1" id="KW-0677">Repeat</keyword>
<dbReference type="Gene3D" id="2.170.16.10">
    <property type="entry name" value="Hedgehog/Intein (Hint) domain"/>
    <property type="match status" value="1"/>
</dbReference>
<proteinExistence type="predicted"/>
<comment type="caution">
    <text evidence="4">The sequence shown here is derived from an EMBL/GenBank/DDBJ whole genome shotgun (WGS) entry which is preliminary data.</text>
</comment>
<dbReference type="InterPro" id="IPR003587">
    <property type="entry name" value="Hint_dom_N"/>
</dbReference>
<sequence>MNPERPGDPLDRPDRGRRIPAGLDRQPGRTLTQIIVVLLRCRHRRCSSRFRCLHSTRGATITGYDNNYKPTGTDVVIPASETGLNDTYHFDSTYKADGSPASASYPAKGGLEAETVSYVYDETVALPNRMTTIFGTSEFSYVADTDYNALGQIDKLDLYTGLYSKTGKHTFASYTHELETRRLTGIRTDREAISPYTVTDMQYTYDNAGNITRIKDAAAPGSPDYQCFGYDGLRRLGQAWTPASGDCTAAASTSTLGGPAKYWLSWKYDNVGNRTEELDRSTTTPRTTTYRYPAPGTPQPHALADTTTTVGTAPASTIAYGHDPAGNMTTRPKAGSPTQTLTWDSEGHVETITEGAATTSYLYDADGNRLISSDPAGKTLYLPGQEIRFTASTGARTGTRYYTFAGQTVASRNNSGLTWLTADRQGTAQTSLDPVSQQATIRRQTPFGGTRGAVPAWPNTKGFVGGTTDTTGLTHLGAREYDPQLGRFISVDPILDPADPQQWTGYSYANNSPVTLSDPTGLIPSDCREFDCYGYSPGKGCPGGCGTPENIEWGRNNGKTSTKPNSKRKRYSGRTPDGRRVPDKSRGERWTLQDYAEFRYNTSYADALANHLVQQDLCTDFGEMCGGLEEPTGISVSRMLEGGVALLTIAAGPEILAACAVAPMACAYGVADDAAAFYGSGSLVGGVGMGFAGKTSTAGRAGEACSFSGDTQVLLADGTSKKFEDLENGDLVLAKDPENGNEGGRLVEQVWVHIDDLYELSVDGKRLVTTEDHPYWNAEDRVWEPADELDDGDRLQASDGHRVRVGGLIRGSHRTALAYNLTVQDLHTYYVLAGKTPVLVHNFGCGGVGAKRGPKPSGTGPHNLKIEAVGRSVTDGEIIAGGGVLPERAIATPGGFKGSRRPDILVRRPDGSLYGINVGKQAASGAPIKREAQAVSDLEGAGIEMHFVPYN</sequence>
<feature type="region of interest" description="Disordered" evidence="2">
    <location>
        <begin position="276"/>
        <end position="301"/>
    </location>
</feature>
<dbReference type="PANTHER" id="PTHR32305">
    <property type="match status" value="1"/>
</dbReference>
<evidence type="ECO:0000313" key="4">
    <source>
        <dbReference type="EMBL" id="PRY16160.1"/>
    </source>
</evidence>
<reference evidence="4 5" key="1">
    <citation type="submission" date="2018-03" db="EMBL/GenBank/DDBJ databases">
        <title>Genomic Encyclopedia of Archaeal and Bacterial Type Strains, Phase II (KMG-II): from individual species to whole genera.</title>
        <authorList>
            <person name="Goeker M."/>
        </authorList>
    </citation>
    <scope>NUCLEOTIDE SEQUENCE [LARGE SCALE GENOMIC DNA]</scope>
    <source>
        <strain evidence="4 5">DSM 45348</strain>
    </source>
</reference>
<dbReference type="InterPro" id="IPR006141">
    <property type="entry name" value="Intein_N"/>
</dbReference>
<dbReference type="EMBL" id="PVZG01000064">
    <property type="protein sequence ID" value="PRY16160.1"/>
    <property type="molecule type" value="Genomic_DNA"/>
</dbReference>